<evidence type="ECO:0000313" key="2">
    <source>
        <dbReference type="Proteomes" id="UP000003452"/>
    </source>
</evidence>
<proteinExistence type="predicted"/>
<dbReference type="AlphaFoldDB" id="B5D064"/>
<organism evidence="1 2">
    <name type="scientific">Phocaeicola plebeius (strain DSM 17135 / JCM 12973 / CCUG 54634 / M2)</name>
    <name type="common">Bacteroides plebeius</name>
    <dbReference type="NCBI Taxonomy" id="484018"/>
    <lineage>
        <taxon>Bacteria</taxon>
        <taxon>Pseudomonadati</taxon>
        <taxon>Bacteroidota</taxon>
        <taxon>Bacteroidia</taxon>
        <taxon>Bacteroidales</taxon>
        <taxon>Bacteroidaceae</taxon>
        <taxon>Phocaeicola</taxon>
    </lineage>
</organism>
<dbReference type="Proteomes" id="UP000003452">
    <property type="component" value="Unassembled WGS sequence"/>
</dbReference>
<gene>
    <name evidence="1" type="ORF">BACPLE_02385</name>
</gene>
<dbReference type="HOGENOM" id="CLU_2987135_0_0_10"/>
<dbReference type="EMBL" id="ABQC02000020">
    <property type="protein sequence ID" value="EDY95278.1"/>
    <property type="molecule type" value="Genomic_DNA"/>
</dbReference>
<name>B5D064_PHOPM</name>
<protein>
    <submittedName>
        <fullName evidence="1">Uncharacterized protein</fullName>
    </submittedName>
</protein>
<reference evidence="1 2" key="1">
    <citation type="submission" date="2008-08" db="EMBL/GenBank/DDBJ databases">
        <title>Draft genome sequence of Bacteroides plebeius (DSM 17135).</title>
        <authorList>
            <person name="Sudarsanam P."/>
            <person name="Ley R."/>
            <person name="Guruge J."/>
            <person name="Turnbaugh P.J."/>
            <person name="Mahowald M."/>
            <person name="Liep D."/>
            <person name="Gordon J."/>
        </authorList>
    </citation>
    <scope>NUCLEOTIDE SEQUENCE [LARGE SCALE GENOMIC DNA]</scope>
    <source>
        <strain evidence="2">DSM 17135 / JCM 12973 / M2</strain>
    </source>
</reference>
<sequence length="57" mass="6544">MQRYKKTLYLLLYKMLLSVFFFGSDGYVGAAPTLSLELYACLGCFTIETSFYKIPLN</sequence>
<evidence type="ECO:0000313" key="1">
    <source>
        <dbReference type="EMBL" id="EDY95278.1"/>
    </source>
</evidence>
<reference evidence="1 2" key="2">
    <citation type="submission" date="2008-08" db="EMBL/GenBank/DDBJ databases">
        <authorList>
            <person name="Fulton L."/>
            <person name="Clifton S."/>
            <person name="Fulton B."/>
            <person name="Xu J."/>
            <person name="Minx P."/>
            <person name="Pepin K.H."/>
            <person name="Johnson M."/>
            <person name="Thiruvilangam P."/>
            <person name="Bhonagiri V."/>
            <person name="Nash W.E."/>
            <person name="Mardis E.R."/>
            <person name="Wilson R.K."/>
        </authorList>
    </citation>
    <scope>NUCLEOTIDE SEQUENCE [LARGE SCALE GENOMIC DNA]</scope>
    <source>
        <strain evidence="2">DSM 17135 / JCM 12973 / M2</strain>
    </source>
</reference>
<comment type="caution">
    <text evidence="1">The sequence shown here is derived from an EMBL/GenBank/DDBJ whole genome shotgun (WGS) entry which is preliminary data.</text>
</comment>
<accession>B5D064</accession>